<accession>A0A0B7P1H6</accession>
<dbReference type="CDD" id="cd07989">
    <property type="entry name" value="LPLAT_AGPAT-like"/>
    <property type="match status" value="1"/>
</dbReference>
<keyword evidence="3" id="KW-0808">Transferase</keyword>
<dbReference type="GO" id="GO:0003841">
    <property type="term" value="F:1-acylglycerol-3-phosphate O-acyltransferase activity"/>
    <property type="evidence" value="ECO:0007669"/>
    <property type="project" value="UniProtKB-EC"/>
</dbReference>
<dbReference type="Pfam" id="PF01553">
    <property type="entry name" value="Acyltransferase"/>
    <property type="match status" value="1"/>
</dbReference>
<dbReference type="SUPFAM" id="SSF69593">
    <property type="entry name" value="Glycerol-3-phosphate (1)-acyltransferase"/>
    <property type="match status" value="1"/>
</dbReference>
<evidence type="ECO:0000256" key="1">
    <source>
        <dbReference type="SAM" id="MobiDB-lite"/>
    </source>
</evidence>
<reference evidence="3" key="1">
    <citation type="submission" date="2014-08" db="EMBL/GenBank/DDBJ databases">
        <authorList>
            <person name="Falentin Helene"/>
        </authorList>
    </citation>
    <scope>NUCLEOTIDE SEQUENCE</scope>
</reference>
<dbReference type="InterPro" id="IPR002123">
    <property type="entry name" value="Plipid/glycerol_acylTrfase"/>
</dbReference>
<feature type="region of interest" description="Disordered" evidence="1">
    <location>
        <begin position="1"/>
        <end position="37"/>
    </location>
</feature>
<protein>
    <submittedName>
        <fullName evidence="3">1-acylglycerol-3-phosphate O-acyltransferase</fullName>
        <ecNumber evidence="3">2.3.1.51</ecNumber>
    </submittedName>
</protein>
<evidence type="ECO:0000313" key="3">
    <source>
        <dbReference type="EMBL" id="CEP27498.1"/>
    </source>
</evidence>
<dbReference type="EMBL" id="LM676436">
    <property type="protein sequence ID" value="CEP27498.1"/>
    <property type="molecule type" value="Genomic_DNA"/>
</dbReference>
<feature type="region of interest" description="Disordered" evidence="1">
    <location>
        <begin position="300"/>
        <end position="320"/>
    </location>
</feature>
<keyword evidence="3" id="KW-0012">Acyltransferase</keyword>
<dbReference type="SMART" id="SM00563">
    <property type="entry name" value="PlsC"/>
    <property type="match status" value="1"/>
</dbReference>
<feature type="compositionally biased region" description="Basic and acidic residues" evidence="1">
    <location>
        <begin position="308"/>
        <end position="320"/>
    </location>
</feature>
<evidence type="ECO:0000259" key="2">
    <source>
        <dbReference type="SMART" id="SM00563"/>
    </source>
</evidence>
<proteinExistence type="predicted"/>
<gene>
    <name evidence="3" type="primary">pls</name>
    <name evidence="3" type="ORF">PFCIRM138_01900</name>
</gene>
<organism evidence="3">
    <name type="scientific">Propionibacterium freudenreichii subsp. freudenreichii</name>
    <dbReference type="NCBI Taxonomy" id="66712"/>
    <lineage>
        <taxon>Bacteria</taxon>
        <taxon>Bacillati</taxon>
        <taxon>Actinomycetota</taxon>
        <taxon>Actinomycetes</taxon>
        <taxon>Propionibacteriales</taxon>
        <taxon>Propionibacteriaceae</taxon>
        <taxon>Propionibacterium</taxon>
    </lineage>
</organism>
<name>A0A0B7P1H6_PROFF</name>
<dbReference type="EC" id="2.3.1.51" evidence="3"/>
<sequence length="320" mass="35097">MMTRMFAMSDTDRPDAPAVRDAPNHPQLPESRPPTLRGSLRAAARAAGFTRGLFRGTREALTAHVEGVENIPEGAAILACNHRLPSDFTRLEASVERPVRLVDLNPDVRGRGKRARAIPLEGAAPGHPDAVSVLGEGELVVVFPEGDPSPDGRLHRGNPEVAWLALATQVPVVPVGIELPEREGMGGRTLSRMLGPTIAFGKPLDFSRYWTSPALSDALDGVLLRGCTAEIMAAIGELSGQLYQDDTPAQAKELIRQWRHREAEERADNYPTLWEQRRQAAIEREQLRVEDQRDLERAAAEAARNARRYADGGAGERPRR</sequence>
<dbReference type="AlphaFoldDB" id="A0A0B7P1H6"/>
<feature type="domain" description="Phospholipid/glycerol acyltransferase" evidence="2">
    <location>
        <begin position="76"/>
        <end position="180"/>
    </location>
</feature>